<proteinExistence type="predicted"/>
<feature type="region of interest" description="Disordered" evidence="1">
    <location>
        <begin position="1"/>
        <end position="30"/>
    </location>
</feature>
<evidence type="ECO:0000313" key="2">
    <source>
        <dbReference type="RefSeq" id="XP_042610029.1"/>
    </source>
</evidence>
<dbReference type="OrthoDB" id="8631275at2759"/>
<sequence length="269" mass="30057">MPSLERVGPGSPWALESPTDASSSDDVPSVSQATSSLTVSFSWERKPDIAHQYANGRTKANKIVKVSSKYSTVSRKTVFSLLCTFIGAIAPELDREVIKLCLDQPFGLMCDESTSRNTDKEFVILARVCDPKTQEVVTRFLHMPVCHIGTVENLFQSLNTVLSDRKIDWKNVVAFNSDNASVMKGKHNSVVSRIKDMQPSLIDMGCICHLVQLTTGCGIRALHQPIEEILSSIYAHFDISAKRCEIFKEFVEFTDSEILKILRYCATRF</sequence>
<dbReference type="PANTHER" id="PTHR37162:SF1">
    <property type="entry name" value="BED-TYPE DOMAIN-CONTAINING PROTEIN"/>
    <property type="match status" value="1"/>
</dbReference>
<accession>A0A9R0ASV1</accession>
<organism evidence="2">
    <name type="scientific">Cyprinus carpio</name>
    <name type="common">Common carp</name>
    <dbReference type="NCBI Taxonomy" id="7962"/>
    <lineage>
        <taxon>Eukaryota</taxon>
        <taxon>Metazoa</taxon>
        <taxon>Chordata</taxon>
        <taxon>Craniata</taxon>
        <taxon>Vertebrata</taxon>
        <taxon>Euteleostomi</taxon>
        <taxon>Actinopterygii</taxon>
        <taxon>Neopterygii</taxon>
        <taxon>Teleostei</taxon>
        <taxon>Ostariophysi</taxon>
        <taxon>Cypriniformes</taxon>
        <taxon>Cyprinidae</taxon>
        <taxon>Cyprininae</taxon>
        <taxon>Cyprinus</taxon>
    </lineage>
</organism>
<dbReference type="GeneID" id="122143593"/>
<evidence type="ECO:0000256" key="1">
    <source>
        <dbReference type="SAM" id="MobiDB-lite"/>
    </source>
</evidence>
<name>A0A9R0ASV1_CYPCA</name>
<reference evidence="2" key="1">
    <citation type="submission" date="2025-08" db="UniProtKB">
        <authorList>
            <consortium name="RefSeq"/>
        </authorList>
    </citation>
    <scope>IDENTIFICATION</scope>
    <source>
        <tissue evidence="2">Muscle</tissue>
    </source>
</reference>
<dbReference type="KEGG" id="ccar:122143593"/>
<dbReference type="Proteomes" id="UP001155660">
    <property type="component" value="Unplaced"/>
</dbReference>
<feature type="compositionally biased region" description="Low complexity" evidence="1">
    <location>
        <begin position="17"/>
        <end position="30"/>
    </location>
</feature>
<gene>
    <name evidence="2" type="primary">LOC122143593</name>
</gene>
<dbReference type="PANTHER" id="PTHR37162">
    <property type="entry name" value="HAT FAMILY DIMERISATION DOMAINCONTAINING PROTEIN-RELATED"/>
    <property type="match status" value="1"/>
</dbReference>
<dbReference type="AlphaFoldDB" id="A0A9R0ASV1"/>
<protein>
    <submittedName>
        <fullName evidence="2">Uncharacterized protein LOC122143593</fullName>
    </submittedName>
</protein>
<dbReference type="RefSeq" id="XP_042610029.1">
    <property type="nucleotide sequence ID" value="XM_042754095.1"/>
</dbReference>